<proteinExistence type="predicted"/>
<keyword evidence="2" id="KW-1185">Reference proteome</keyword>
<name>A0AAF0TVY1_SOLVR</name>
<evidence type="ECO:0000313" key="1">
    <source>
        <dbReference type="EMBL" id="WMV34314.1"/>
    </source>
</evidence>
<evidence type="ECO:0000313" key="2">
    <source>
        <dbReference type="Proteomes" id="UP001234989"/>
    </source>
</evidence>
<gene>
    <name evidence="1" type="ORF">MTR67_027699</name>
</gene>
<dbReference type="EMBL" id="CP133617">
    <property type="protein sequence ID" value="WMV34314.1"/>
    <property type="molecule type" value="Genomic_DNA"/>
</dbReference>
<dbReference type="Proteomes" id="UP001234989">
    <property type="component" value="Chromosome 6"/>
</dbReference>
<sequence length="13" mass="1510">MSFDSETLHNLDT</sequence>
<protein>
    <submittedName>
        <fullName evidence="1">Uncharacterized protein</fullName>
    </submittedName>
</protein>
<organism evidence="1 2">
    <name type="scientific">Solanum verrucosum</name>
    <dbReference type="NCBI Taxonomy" id="315347"/>
    <lineage>
        <taxon>Eukaryota</taxon>
        <taxon>Viridiplantae</taxon>
        <taxon>Streptophyta</taxon>
        <taxon>Embryophyta</taxon>
        <taxon>Tracheophyta</taxon>
        <taxon>Spermatophyta</taxon>
        <taxon>Magnoliopsida</taxon>
        <taxon>eudicotyledons</taxon>
        <taxon>Gunneridae</taxon>
        <taxon>Pentapetalae</taxon>
        <taxon>asterids</taxon>
        <taxon>lamiids</taxon>
        <taxon>Solanales</taxon>
        <taxon>Solanaceae</taxon>
        <taxon>Solanoideae</taxon>
        <taxon>Solaneae</taxon>
        <taxon>Solanum</taxon>
    </lineage>
</organism>
<accession>A0AAF0TVY1</accession>
<reference evidence="1" key="1">
    <citation type="submission" date="2023-08" db="EMBL/GenBank/DDBJ databases">
        <title>A de novo genome assembly of Solanum verrucosum Schlechtendal, a Mexican diploid species geographically isolated from the other diploid A-genome species in potato relatives.</title>
        <authorList>
            <person name="Hosaka K."/>
        </authorList>
    </citation>
    <scope>NUCLEOTIDE SEQUENCE</scope>
    <source>
        <tissue evidence="1">Young leaves</tissue>
    </source>
</reference>